<accession>A0ABR1JA83</accession>
<protein>
    <submittedName>
        <fullName evidence="2">Uncharacterized protein</fullName>
    </submittedName>
</protein>
<sequence>MPRGQRNHTSIPTRYNNGYPYPTRAHSRHIQNATGGDLPWDALEELASLITSLPARESIDVMDLADHLDAFTGMQPMDLPSVNRTLESIEVIIDVIDKRLYRLEAPCPIDDAKKEDELEPLDIQYVRDLGKAKQILEESEYRFSKLKASMT</sequence>
<comment type="caution">
    <text evidence="2">The sequence shown here is derived from an EMBL/GenBank/DDBJ whole genome shotgun (WGS) entry which is preliminary data.</text>
</comment>
<proteinExistence type="predicted"/>
<name>A0ABR1JA83_9AGAR</name>
<feature type="compositionally biased region" description="Polar residues" evidence="1">
    <location>
        <begin position="7"/>
        <end position="16"/>
    </location>
</feature>
<reference evidence="2 3" key="1">
    <citation type="submission" date="2024-01" db="EMBL/GenBank/DDBJ databases">
        <title>A draft genome for the cacao thread blight pathogen Marasmiellus scandens.</title>
        <authorList>
            <person name="Baruah I.K."/>
            <person name="Leung J."/>
            <person name="Bukari Y."/>
            <person name="Amoako-Attah I."/>
            <person name="Meinhardt L.W."/>
            <person name="Bailey B.A."/>
            <person name="Cohen S.P."/>
        </authorList>
    </citation>
    <scope>NUCLEOTIDE SEQUENCE [LARGE SCALE GENOMIC DNA]</scope>
    <source>
        <strain evidence="2 3">GH-19</strain>
    </source>
</reference>
<evidence type="ECO:0000313" key="3">
    <source>
        <dbReference type="Proteomes" id="UP001498398"/>
    </source>
</evidence>
<organism evidence="2 3">
    <name type="scientific">Marasmiellus scandens</name>
    <dbReference type="NCBI Taxonomy" id="2682957"/>
    <lineage>
        <taxon>Eukaryota</taxon>
        <taxon>Fungi</taxon>
        <taxon>Dikarya</taxon>
        <taxon>Basidiomycota</taxon>
        <taxon>Agaricomycotina</taxon>
        <taxon>Agaricomycetes</taxon>
        <taxon>Agaricomycetidae</taxon>
        <taxon>Agaricales</taxon>
        <taxon>Marasmiineae</taxon>
        <taxon>Omphalotaceae</taxon>
        <taxon>Marasmiellus</taxon>
    </lineage>
</organism>
<evidence type="ECO:0000313" key="2">
    <source>
        <dbReference type="EMBL" id="KAK7450638.1"/>
    </source>
</evidence>
<evidence type="ECO:0000256" key="1">
    <source>
        <dbReference type="SAM" id="MobiDB-lite"/>
    </source>
</evidence>
<dbReference type="EMBL" id="JBANRG010000033">
    <property type="protein sequence ID" value="KAK7450638.1"/>
    <property type="molecule type" value="Genomic_DNA"/>
</dbReference>
<keyword evidence="3" id="KW-1185">Reference proteome</keyword>
<dbReference type="Proteomes" id="UP001498398">
    <property type="component" value="Unassembled WGS sequence"/>
</dbReference>
<feature type="region of interest" description="Disordered" evidence="1">
    <location>
        <begin position="1"/>
        <end position="21"/>
    </location>
</feature>
<gene>
    <name evidence="2" type="ORF">VKT23_012948</name>
</gene>